<proteinExistence type="predicted"/>
<accession>A0A1T5E1X2</accession>
<feature type="compositionally biased region" description="Basic and acidic residues" evidence="1">
    <location>
        <begin position="73"/>
        <end position="84"/>
    </location>
</feature>
<dbReference type="STRING" id="1513896.SAMN05660841_02311"/>
<evidence type="ECO:0000256" key="1">
    <source>
        <dbReference type="SAM" id="MobiDB-lite"/>
    </source>
</evidence>
<feature type="chain" id="PRO_5012211135" description="Outer membrane protein beta-barrel domain-containing protein" evidence="2">
    <location>
        <begin position="21"/>
        <end position="247"/>
    </location>
</feature>
<dbReference type="Proteomes" id="UP000190150">
    <property type="component" value="Unassembled WGS sequence"/>
</dbReference>
<protein>
    <recommendedName>
        <fullName evidence="5">Outer membrane protein beta-barrel domain-containing protein</fullName>
    </recommendedName>
</protein>
<feature type="region of interest" description="Disordered" evidence="1">
    <location>
        <begin position="73"/>
        <end position="92"/>
    </location>
</feature>
<keyword evidence="4" id="KW-1185">Reference proteome</keyword>
<feature type="signal peptide" evidence="2">
    <location>
        <begin position="1"/>
        <end position="20"/>
    </location>
</feature>
<evidence type="ECO:0000256" key="2">
    <source>
        <dbReference type="SAM" id="SignalP"/>
    </source>
</evidence>
<gene>
    <name evidence="3" type="ORF">SAMN05660841_02311</name>
</gene>
<sequence>MKRKIILAFAFVAFATLSYGQSLQDVVYLKNGSIIRGIIVEQVPNQSLKIQTKDKNIFVFNFTEIEKITKEGEEKKGRNVREAESTDPNQTNGLKAGVYIEPSLIVAPVVTKSDNDKKYVLTQAQITANCQLNPFIALGIGAGVRSYSFDDTYVPLYGQFRVNFKNKPVSPYLETALGYGFSTKDTYDGGAMFNLSFGFAKKMKTGQVRFGLVLDAFDRKSDNDNDDFNLYPDLGSTAFGLKVGFTF</sequence>
<evidence type="ECO:0000313" key="4">
    <source>
        <dbReference type="Proteomes" id="UP000190150"/>
    </source>
</evidence>
<organism evidence="3 4">
    <name type="scientific">Sphingobacterium nematocida</name>
    <dbReference type="NCBI Taxonomy" id="1513896"/>
    <lineage>
        <taxon>Bacteria</taxon>
        <taxon>Pseudomonadati</taxon>
        <taxon>Bacteroidota</taxon>
        <taxon>Sphingobacteriia</taxon>
        <taxon>Sphingobacteriales</taxon>
        <taxon>Sphingobacteriaceae</taxon>
        <taxon>Sphingobacterium</taxon>
    </lineage>
</organism>
<dbReference type="OrthoDB" id="1121518at2"/>
<dbReference type="RefSeq" id="WP_079643235.1">
    <property type="nucleotide sequence ID" value="NZ_FUZF01000009.1"/>
</dbReference>
<keyword evidence="2" id="KW-0732">Signal</keyword>
<dbReference type="AlphaFoldDB" id="A0A1T5E1X2"/>
<evidence type="ECO:0008006" key="5">
    <source>
        <dbReference type="Google" id="ProtNLM"/>
    </source>
</evidence>
<reference evidence="4" key="1">
    <citation type="submission" date="2017-02" db="EMBL/GenBank/DDBJ databases">
        <authorList>
            <person name="Varghese N."/>
            <person name="Submissions S."/>
        </authorList>
    </citation>
    <scope>NUCLEOTIDE SEQUENCE [LARGE SCALE GENOMIC DNA]</scope>
    <source>
        <strain evidence="4">DSM 24091</strain>
    </source>
</reference>
<name>A0A1T5E1X2_9SPHI</name>
<dbReference type="EMBL" id="FUZF01000009">
    <property type="protein sequence ID" value="SKB77673.1"/>
    <property type="molecule type" value="Genomic_DNA"/>
</dbReference>
<evidence type="ECO:0000313" key="3">
    <source>
        <dbReference type="EMBL" id="SKB77673.1"/>
    </source>
</evidence>